<keyword evidence="1" id="KW-0472">Membrane</keyword>
<accession>A0ABR4ZHH7</accession>
<keyword evidence="3" id="KW-1185">Reference proteome</keyword>
<sequence length="76" mass="8349">MERTTRWRTVLRRLVLGAFACTVAAIAVLVGEVVLSVTGVRFDPHGYGMYGGILFTAVLTPIALLLWSLYVALREP</sequence>
<protein>
    <submittedName>
        <fullName evidence="2">Uncharacterized protein</fullName>
    </submittedName>
</protein>
<proteinExistence type="predicted"/>
<dbReference type="RefSeq" id="WP_043668924.1">
    <property type="nucleotide sequence ID" value="NZ_BDCI01000018.1"/>
</dbReference>
<evidence type="ECO:0000313" key="2">
    <source>
        <dbReference type="EMBL" id="KIA64708.1"/>
    </source>
</evidence>
<evidence type="ECO:0000313" key="3">
    <source>
        <dbReference type="Proteomes" id="UP000031364"/>
    </source>
</evidence>
<feature type="transmembrane region" description="Helical" evidence="1">
    <location>
        <begin position="14"/>
        <end position="35"/>
    </location>
</feature>
<dbReference type="Proteomes" id="UP000031364">
    <property type="component" value="Unassembled WGS sequence"/>
</dbReference>
<keyword evidence="1" id="KW-0812">Transmembrane</keyword>
<organism evidence="2 3">
    <name type="scientific">Nocardia vulneris</name>
    <dbReference type="NCBI Taxonomy" id="1141657"/>
    <lineage>
        <taxon>Bacteria</taxon>
        <taxon>Bacillati</taxon>
        <taxon>Actinomycetota</taxon>
        <taxon>Actinomycetes</taxon>
        <taxon>Mycobacteriales</taxon>
        <taxon>Nocardiaceae</taxon>
        <taxon>Nocardia</taxon>
    </lineage>
</organism>
<reference evidence="2 3" key="1">
    <citation type="journal article" date="2014" name="Int. J. Syst. Evol. Microbiol.">
        <title>Nocardia vulneris sp. nov., isolated from wounds of human patients in North America.</title>
        <authorList>
            <person name="Lasker B.A."/>
            <person name="Bell M."/>
            <person name="Klenk H.P."/>
            <person name="Sproer C."/>
            <person name="Schumann C."/>
            <person name="Schumann P."/>
            <person name="Brown J.M."/>
        </authorList>
    </citation>
    <scope>NUCLEOTIDE SEQUENCE [LARGE SCALE GENOMIC DNA]</scope>
    <source>
        <strain evidence="2 3">W9851</strain>
    </source>
</reference>
<name>A0ABR4ZHH7_9NOCA</name>
<evidence type="ECO:0000256" key="1">
    <source>
        <dbReference type="SAM" id="Phobius"/>
    </source>
</evidence>
<gene>
    <name evidence="2" type="ORF">FG87_12605</name>
</gene>
<comment type="caution">
    <text evidence="2">The sequence shown here is derived from an EMBL/GenBank/DDBJ whole genome shotgun (WGS) entry which is preliminary data.</text>
</comment>
<feature type="transmembrane region" description="Helical" evidence="1">
    <location>
        <begin position="47"/>
        <end position="73"/>
    </location>
</feature>
<keyword evidence="1" id="KW-1133">Transmembrane helix</keyword>
<dbReference type="EMBL" id="JNFP01000012">
    <property type="protein sequence ID" value="KIA64708.1"/>
    <property type="molecule type" value="Genomic_DNA"/>
</dbReference>